<protein>
    <recommendedName>
        <fullName evidence="5">FAD-binding domain-containing protein</fullName>
    </recommendedName>
</protein>
<evidence type="ECO:0000256" key="3">
    <source>
        <dbReference type="ARBA" id="ARBA00023002"/>
    </source>
</evidence>
<evidence type="ECO:0000259" key="5">
    <source>
        <dbReference type="Pfam" id="PF01494"/>
    </source>
</evidence>
<keyword evidence="1" id="KW-0285">Flavoprotein</keyword>
<keyword evidence="2" id="KW-0274">FAD</keyword>
<dbReference type="GO" id="GO:0071949">
    <property type="term" value="F:FAD binding"/>
    <property type="evidence" value="ECO:0007669"/>
    <property type="project" value="InterPro"/>
</dbReference>
<evidence type="ECO:0000313" key="6">
    <source>
        <dbReference type="EMBL" id="KAK1676144.1"/>
    </source>
</evidence>
<evidence type="ECO:0000256" key="1">
    <source>
        <dbReference type="ARBA" id="ARBA00022630"/>
    </source>
</evidence>
<evidence type="ECO:0000256" key="2">
    <source>
        <dbReference type="ARBA" id="ARBA00022827"/>
    </source>
</evidence>
<sequence length="398" mass="43397">MAHNVASIGIIGAGPCGLTFARLLETNNIDCVVFEKDIDSAPTPMYQGGTLDPHGPSGQQALRSAGLLEVFSKLARWDATKFVVQDPTCTLKAEFGRDHDAPEIDRCQLRQLLLDSIPSHKVRLGHSVQAIDKGSGSDWIVKFKNGASASGFQLIVGADGAWSKVRPLLTMAKPEYSGKMFIEGRLSHGNPSYSAALELSAPGNMMALGHGRTVSVQQNLTRTILDIADTEATRQKLLSSSQFFADFAPELRSFISDAEGPFRPWPLYRMPMSSVKWTRVPGVTLLGDAAHVSTPFVGEGVNMAMYDALKLAESKSNEYGKDPSELEKAVKEYETEMFGRAQDFIKRCIMSEEIFFAEDGARRFINIISHAVDFSKNNCLSMGSEPGGLVLSDVLGKR</sequence>
<keyword evidence="3" id="KW-0560">Oxidoreductase</keyword>
<accession>A0AAJ0ALK4</accession>
<dbReference type="PANTHER" id="PTHR46972">
    <property type="entry name" value="MONOOXYGENASE ASQM-RELATED"/>
    <property type="match status" value="1"/>
</dbReference>
<dbReference type="InterPro" id="IPR036188">
    <property type="entry name" value="FAD/NAD-bd_sf"/>
</dbReference>
<dbReference type="AlphaFoldDB" id="A0AAJ0ALK4"/>
<dbReference type="SUPFAM" id="SSF51905">
    <property type="entry name" value="FAD/NAD(P)-binding domain"/>
    <property type="match status" value="1"/>
</dbReference>
<dbReference type="Gene3D" id="3.50.50.60">
    <property type="entry name" value="FAD/NAD(P)-binding domain"/>
    <property type="match status" value="1"/>
</dbReference>
<organism evidence="6 7">
    <name type="scientific">Colletotrichum godetiae</name>
    <dbReference type="NCBI Taxonomy" id="1209918"/>
    <lineage>
        <taxon>Eukaryota</taxon>
        <taxon>Fungi</taxon>
        <taxon>Dikarya</taxon>
        <taxon>Ascomycota</taxon>
        <taxon>Pezizomycotina</taxon>
        <taxon>Sordariomycetes</taxon>
        <taxon>Hypocreomycetidae</taxon>
        <taxon>Glomerellales</taxon>
        <taxon>Glomerellaceae</taxon>
        <taxon>Colletotrichum</taxon>
        <taxon>Colletotrichum acutatum species complex</taxon>
    </lineage>
</organism>
<dbReference type="InterPro" id="IPR002938">
    <property type="entry name" value="FAD-bd"/>
</dbReference>
<dbReference type="Pfam" id="PF01494">
    <property type="entry name" value="FAD_binding_3"/>
    <property type="match status" value="1"/>
</dbReference>
<comment type="caution">
    <text evidence="6">The sequence shown here is derived from an EMBL/GenBank/DDBJ whole genome shotgun (WGS) entry which is preliminary data.</text>
</comment>
<dbReference type="RefSeq" id="XP_060430147.1">
    <property type="nucleotide sequence ID" value="XM_060580458.1"/>
</dbReference>
<gene>
    <name evidence="6" type="ORF">BDP55DRAFT_742115</name>
</gene>
<dbReference type="GeneID" id="85464984"/>
<evidence type="ECO:0000313" key="7">
    <source>
        <dbReference type="Proteomes" id="UP001224890"/>
    </source>
</evidence>
<evidence type="ECO:0000256" key="4">
    <source>
        <dbReference type="ARBA" id="ARBA00023033"/>
    </source>
</evidence>
<dbReference type="PRINTS" id="PR00420">
    <property type="entry name" value="RNGMNOXGNASE"/>
</dbReference>
<keyword evidence="7" id="KW-1185">Reference proteome</keyword>
<dbReference type="GO" id="GO:0004497">
    <property type="term" value="F:monooxygenase activity"/>
    <property type="evidence" value="ECO:0007669"/>
    <property type="project" value="UniProtKB-KW"/>
</dbReference>
<keyword evidence="4" id="KW-0503">Monooxygenase</keyword>
<name>A0AAJ0ALK4_9PEZI</name>
<feature type="domain" description="FAD-binding" evidence="5">
    <location>
        <begin position="8"/>
        <end position="313"/>
    </location>
</feature>
<proteinExistence type="predicted"/>
<dbReference type="EMBL" id="JAHMHR010000018">
    <property type="protein sequence ID" value="KAK1676144.1"/>
    <property type="molecule type" value="Genomic_DNA"/>
</dbReference>
<reference evidence="6" key="1">
    <citation type="submission" date="2021-06" db="EMBL/GenBank/DDBJ databases">
        <title>Comparative genomics, transcriptomics and evolutionary studies reveal genomic signatures of adaptation to plant cell wall in hemibiotrophic fungi.</title>
        <authorList>
            <consortium name="DOE Joint Genome Institute"/>
            <person name="Baroncelli R."/>
            <person name="Diaz J.F."/>
            <person name="Benocci T."/>
            <person name="Peng M."/>
            <person name="Battaglia E."/>
            <person name="Haridas S."/>
            <person name="Andreopoulos W."/>
            <person name="Labutti K."/>
            <person name="Pangilinan J."/>
            <person name="Floch G.L."/>
            <person name="Makela M.R."/>
            <person name="Henrissat B."/>
            <person name="Grigoriev I.V."/>
            <person name="Crouch J.A."/>
            <person name="De Vries R.P."/>
            <person name="Sukno S.A."/>
            <person name="Thon M.R."/>
        </authorList>
    </citation>
    <scope>NUCLEOTIDE SEQUENCE</scope>
    <source>
        <strain evidence="6">CBS 193.32</strain>
    </source>
</reference>
<dbReference type="Proteomes" id="UP001224890">
    <property type="component" value="Unassembled WGS sequence"/>
</dbReference>
<dbReference type="PANTHER" id="PTHR46972:SF1">
    <property type="entry name" value="FAD DEPENDENT OXIDOREDUCTASE DOMAIN-CONTAINING PROTEIN"/>
    <property type="match status" value="1"/>
</dbReference>